<evidence type="ECO:0000313" key="3">
    <source>
        <dbReference type="Proteomes" id="UP000594638"/>
    </source>
</evidence>
<organism evidence="2 3">
    <name type="scientific">Olea europaea subsp. europaea</name>
    <dbReference type="NCBI Taxonomy" id="158383"/>
    <lineage>
        <taxon>Eukaryota</taxon>
        <taxon>Viridiplantae</taxon>
        <taxon>Streptophyta</taxon>
        <taxon>Embryophyta</taxon>
        <taxon>Tracheophyta</taxon>
        <taxon>Spermatophyta</taxon>
        <taxon>Magnoliopsida</taxon>
        <taxon>eudicotyledons</taxon>
        <taxon>Gunneridae</taxon>
        <taxon>Pentapetalae</taxon>
        <taxon>asterids</taxon>
        <taxon>lamiids</taxon>
        <taxon>Lamiales</taxon>
        <taxon>Oleaceae</taxon>
        <taxon>Oleeae</taxon>
        <taxon>Olea</taxon>
    </lineage>
</organism>
<name>A0A8S0PM66_OLEEU</name>
<sequence>MGEVSYLHTDEDHEPTGDGNMGNPRRSEVHIEADTNEDQMVDQLISDESVVDLHNYTEAPAVDHNKEALVVDHNKEKPVADHNEEIPL</sequence>
<accession>A0A8S0PM66</accession>
<feature type="region of interest" description="Disordered" evidence="1">
    <location>
        <begin position="1"/>
        <end position="26"/>
    </location>
</feature>
<reference evidence="2 3" key="1">
    <citation type="submission" date="2019-12" db="EMBL/GenBank/DDBJ databases">
        <authorList>
            <person name="Alioto T."/>
            <person name="Alioto T."/>
            <person name="Gomez Garrido J."/>
        </authorList>
    </citation>
    <scope>NUCLEOTIDE SEQUENCE [LARGE SCALE GENOMIC DNA]</scope>
</reference>
<keyword evidence="3" id="KW-1185">Reference proteome</keyword>
<proteinExistence type="predicted"/>
<comment type="caution">
    <text evidence="2">The sequence shown here is derived from an EMBL/GenBank/DDBJ whole genome shotgun (WGS) entry which is preliminary data.</text>
</comment>
<dbReference type="Gramene" id="OE9A049243T1">
    <property type="protein sequence ID" value="OE9A049243C1"/>
    <property type="gene ID" value="OE9A049243"/>
</dbReference>
<protein>
    <submittedName>
        <fullName evidence="2">Uncharacterized protein</fullName>
    </submittedName>
</protein>
<dbReference type="Proteomes" id="UP000594638">
    <property type="component" value="Unassembled WGS sequence"/>
</dbReference>
<evidence type="ECO:0000256" key="1">
    <source>
        <dbReference type="SAM" id="MobiDB-lite"/>
    </source>
</evidence>
<gene>
    <name evidence="2" type="ORF">OLEA9_A049243</name>
</gene>
<evidence type="ECO:0000313" key="2">
    <source>
        <dbReference type="EMBL" id="CAA2953398.1"/>
    </source>
</evidence>
<dbReference type="EMBL" id="CACTIH010000089">
    <property type="protein sequence ID" value="CAA2953398.1"/>
    <property type="molecule type" value="Genomic_DNA"/>
</dbReference>
<dbReference type="AlphaFoldDB" id="A0A8S0PM66"/>